<dbReference type="InterPro" id="IPR039422">
    <property type="entry name" value="MarR/SlyA-like"/>
</dbReference>
<dbReference type="InterPro" id="IPR036388">
    <property type="entry name" value="WH-like_DNA-bd_sf"/>
</dbReference>
<reference evidence="2 3" key="1">
    <citation type="submission" date="2019-08" db="EMBL/GenBank/DDBJ databases">
        <title>Bradyrhizobium hipponensis sp. nov., a rhizobium isolated from a Lupinus angustifolius root nodule in Tunisia.</title>
        <authorList>
            <person name="Off K."/>
            <person name="Rejili M."/>
            <person name="Mars M."/>
            <person name="Brachmann A."/>
            <person name="Marin M."/>
        </authorList>
    </citation>
    <scope>NUCLEOTIDE SEQUENCE [LARGE SCALE GENOMIC DNA]</scope>
    <source>
        <strain evidence="3">aSej3</strain>
    </source>
</reference>
<dbReference type="Proteomes" id="UP000324797">
    <property type="component" value="Unassembled WGS sequence"/>
</dbReference>
<dbReference type="SMART" id="SM00347">
    <property type="entry name" value="HTH_MARR"/>
    <property type="match status" value="1"/>
</dbReference>
<dbReference type="InterPro" id="IPR000835">
    <property type="entry name" value="HTH_MarR-typ"/>
</dbReference>
<dbReference type="FunFam" id="1.10.10.10:FF:000590">
    <property type="entry name" value="Transcriptional regulator, MarR family"/>
    <property type="match status" value="1"/>
</dbReference>
<dbReference type="PROSITE" id="PS50995">
    <property type="entry name" value="HTH_MARR_2"/>
    <property type="match status" value="1"/>
</dbReference>
<protein>
    <submittedName>
        <fullName evidence="2">MarR family transcriptional regulator</fullName>
    </submittedName>
</protein>
<dbReference type="SUPFAM" id="SSF46785">
    <property type="entry name" value="Winged helix' DNA-binding domain"/>
    <property type="match status" value="1"/>
</dbReference>
<name>A0A5S4YB90_9BRAD</name>
<dbReference type="InterPro" id="IPR036390">
    <property type="entry name" value="WH_DNA-bd_sf"/>
</dbReference>
<accession>A0A5S4YB90</accession>
<gene>
    <name evidence="2" type="ORF">FXV83_40850</name>
</gene>
<keyword evidence="3" id="KW-1185">Reference proteome</keyword>
<dbReference type="GO" id="GO:0003700">
    <property type="term" value="F:DNA-binding transcription factor activity"/>
    <property type="evidence" value="ECO:0007669"/>
    <property type="project" value="InterPro"/>
</dbReference>
<evidence type="ECO:0000313" key="3">
    <source>
        <dbReference type="Proteomes" id="UP000324797"/>
    </source>
</evidence>
<dbReference type="PRINTS" id="PR00598">
    <property type="entry name" value="HTHMARR"/>
</dbReference>
<dbReference type="Gene3D" id="1.10.10.10">
    <property type="entry name" value="Winged helix-like DNA-binding domain superfamily/Winged helix DNA-binding domain"/>
    <property type="match status" value="1"/>
</dbReference>
<evidence type="ECO:0000259" key="1">
    <source>
        <dbReference type="PROSITE" id="PS50995"/>
    </source>
</evidence>
<organism evidence="2 3">
    <name type="scientific">Bradyrhizobium hipponense</name>
    <dbReference type="NCBI Taxonomy" id="2605638"/>
    <lineage>
        <taxon>Bacteria</taxon>
        <taxon>Pseudomonadati</taxon>
        <taxon>Pseudomonadota</taxon>
        <taxon>Alphaproteobacteria</taxon>
        <taxon>Hyphomicrobiales</taxon>
        <taxon>Nitrobacteraceae</taxon>
        <taxon>Bradyrhizobium</taxon>
    </lineage>
</organism>
<dbReference type="PANTHER" id="PTHR33164:SF57">
    <property type="entry name" value="MARR-FAMILY TRANSCRIPTIONAL REGULATOR"/>
    <property type="match status" value="1"/>
</dbReference>
<sequence length="171" mass="19230">MALAKESPPASSKNAADAEAAYRAHTRLWLRLLACTSLIEGELRRRFREEYDFTMPRFDVLAQLDREPSGLVLGELPKRLMVSAGNLTPIVDRLVEDGYITRTPSNLDRRVQIICMTVEGRKTFRRMAKSHGAWLAELLAEFPANRLDGLVGALDDVKGAVRNALQHREQT</sequence>
<comment type="caution">
    <text evidence="2">The sequence shown here is derived from an EMBL/GenBank/DDBJ whole genome shotgun (WGS) entry which is preliminary data.</text>
</comment>
<dbReference type="EMBL" id="VSTH01000234">
    <property type="protein sequence ID" value="TYO60954.1"/>
    <property type="molecule type" value="Genomic_DNA"/>
</dbReference>
<dbReference type="Pfam" id="PF01047">
    <property type="entry name" value="MarR"/>
    <property type="match status" value="1"/>
</dbReference>
<dbReference type="GO" id="GO:0006950">
    <property type="term" value="P:response to stress"/>
    <property type="evidence" value="ECO:0007669"/>
    <property type="project" value="TreeGrafter"/>
</dbReference>
<dbReference type="AlphaFoldDB" id="A0A5S4YB90"/>
<feature type="domain" description="HTH marR-type" evidence="1">
    <location>
        <begin position="25"/>
        <end position="159"/>
    </location>
</feature>
<dbReference type="RefSeq" id="WP_148745685.1">
    <property type="nucleotide sequence ID" value="NZ_VSTH01000234.1"/>
</dbReference>
<dbReference type="PANTHER" id="PTHR33164">
    <property type="entry name" value="TRANSCRIPTIONAL REGULATOR, MARR FAMILY"/>
    <property type="match status" value="1"/>
</dbReference>
<proteinExistence type="predicted"/>
<evidence type="ECO:0000313" key="2">
    <source>
        <dbReference type="EMBL" id="TYO60954.1"/>
    </source>
</evidence>